<evidence type="ECO:0000256" key="8">
    <source>
        <dbReference type="ARBA" id="ARBA00022840"/>
    </source>
</evidence>
<evidence type="ECO:0000256" key="12">
    <source>
        <dbReference type="ARBA" id="ARBA00023140"/>
    </source>
</evidence>
<protein>
    <recommendedName>
        <fullName evidence="5">Luciferin 4-monooxygenase</fullName>
        <ecNumber evidence="4">1.13.12.7</ecNumber>
    </recommendedName>
</protein>
<dbReference type="GeneID" id="108564011"/>
<name>A0ABM1MUX0_NICVS</name>
<dbReference type="RefSeq" id="XP_017778370.1">
    <property type="nucleotide sequence ID" value="XM_017922881.1"/>
</dbReference>
<dbReference type="Pfam" id="PF13193">
    <property type="entry name" value="AMP-binding_C"/>
    <property type="match status" value="1"/>
</dbReference>
<evidence type="ECO:0000259" key="16">
    <source>
        <dbReference type="Pfam" id="PF00501"/>
    </source>
</evidence>
<comment type="subcellular location">
    <subcellularLocation>
        <location evidence="2">Peroxisome</location>
    </subcellularLocation>
</comment>
<dbReference type="PANTHER" id="PTHR24096">
    <property type="entry name" value="LONG-CHAIN-FATTY-ACID--COA LIGASE"/>
    <property type="match status" value="1"/>
</dbReference>
<keyword evidence="18" id="KW-1185">Reference proteome</keyword>
<keyword evidence="10" id="KW-0560">Oxidoreductase</keyword>
<dbReference type="InterPro" id="IPR020845">
    <property type="entry name" value="AMP-binding_CS"/>
</dbReference>
<dbReference type="Proteomes" id="UP000695000">
    <property type="component" value="Unplaced"/>
</dbReference>
<dbReference type="CDD" id="cd05911">
    <property type="entry name" value="Firefly_Luc_like"/>
    <property type="match status" value="1"/>
</dbReference>
<dbReference type="Gene3D" id="3.30.300.30">
    <property type="match status" value="1"/>
</dbReference>
<feature type="domain" description="AMP-dependent synthetase/ligase" evidence="16">
    <location>
        <begin position="24"/>
        <end position="372"/>
    </location>
</feature>
<dbReference type="Gene3D" id="3.40.50.980">
    <property type="match status" value="2"/>
</dbReference>
<evidence type="ECO:0000256" key="9">
    <source>
        <dbReference type="ARBA" id="ARBA00022842"/>
    </source>
</evidence>
<comment type="similarity">
    <text evidence="3">Belongs to the ATP-dependent AMP-binding enzyme family.</text>
</comment>
<dbReference type="Pfam" id="PF00501">
    <property type="entry name" value="AMP-binding"/>
    <property type="match status" value="1"/>
</dbReference>
<evidence type="ECO:0000256" key="15">
    <source>
        <dbReference type="ARBA" id="ARBA00048497"/>
    </source>
</evidence>
<comment type="cofactor">
    <cofactor evidence="1">
        <name>Mg(2+)</name>
        <dbReference type="ChEBI" id="CHEBI:18420"/>
    </cofactor>
</comment>
<dbReference type="PANTHER" id="PTHR24096:SF423">
    <property type="entry name" value="GM05240P"/>
    <property type="match status" value="1"/>
</dbReference>
<accession>A0ABM1MUX0</accession>
<gene>
    <name evidence="19" type="primary">LOC108564011</name>
</gene>
<evidence type="ECO:0000256" key="11">
    <source>
        <dbReference type="ARBA" id="ARBA00023033"/>
    </source>
</evidence>
<evidence type="ECO:0000313" key="18">
    <source>
        <dbReference type="Proteomes" id="UP000695000"/>
    </source>
</evidence>
<dbReference type="EC" id="1.13.12.7" evidence="4"/>
<proteinExistence type="inferred from homology"/>
<keyword evidence="11" id="KW-0503">Monooxygenase</keyword>
<evidence type="ECO:0000256" key="4">
    <source>
        <dbReference type="ARBA" id="ARBA00012532"/>
    </source>
</evidence>
<evidence type="ECO:0000256" key="2">
    <source>
        <dbReference type="ARBA" id="ARBA00004275"/>
    </source>
</evidence>
<keyword evidence="6" id="KW-0479">Metal-binding</keyword>
<evidence type="ECO:0000256" key="7">
    <source>
        <dbReference type="ARBA" id="ARBA00022741"/>
    </source>
</evidence>
<dbReference type="PROSITE" id="PS00455">
    <property type="entry name" value="AMP_BINDING"/>
    <property type="match status" value="1"/>
</dbReference>
<keyword evidence="14" id="KW-0599">Photoprotein</keyword>
<organism evidence="18 19">
    <name type="scientific">Nicrophorus vespilloides</name>
    <name type="common">Boreal carrion beetle</name>
    <dbReference type="NCBI Taxonomy" id="110193"/>
    <lineage>
        <taxon>Eukaryota</taxon>
        <taxon>Metazoa</taxon>
        <taxon>Ecdysozoa</taxon>
        <taxon>Arthropoda</taxon>
        <taxon>Hexapoda</taxon>
        <taxon>Insecta</taxon>
        <taxon>Pterygota</taxon>
        <taxon>Neoptera</taxon>
        <taxon>Endopterygota</taxon>
        <taxon>Coleoptera</taxon>
        <taxon>Polyphaga</taxon>
        <taxon>Staphyliniformia</taxon>
        <taxon>Silphidae</taxon>
        <taxon>Nicrophorinae</taxon>
        <taxon>Nicrophorus</taxon>
    </lineage>
</organism>
<feature type="domain" description="AMP-binding enzyme C-terminal" evidence="17">
    <location>
        <begin position="423"/>
        <end position="499"/>
    </location>
</feature>
<dbReference type="InterPro" id="IPR025110">
    <property type="entry name" value="AMP-bd_C"/>
</dbReference>
<reference evidence="19" key="1">
    <citation type="submission" date="2025-08" db="UniProtKB">
        <authorList>
            <consortium name="RefSeq"/>
        </authorList>
    </citation>
    <scope>IDENTIFICATION</scope>
    <source>
        <tissue evidence="19">Whole Larva</tissue>
    </source>
</reference>
<keyword evidence="12" id="KW-0576">Peroxisome</keyword>
<evidence type="ECO:0000256" key="3">
    <source>
        <dbReference type="ARBA" id="ARBA00006432"/>
    </source>
</evidence>
<sequence>MESFVSQNLGEIFYQNLKAIDAKTIAMINKVNNERISYRELFVASLKTARKLKDMGIKEGDVVGIVSDNRLEYFVPIFACFYLSAIVHPTSSSYLISELKFAYRNSKPKVIFTSNNNIRKIIELQSYTDYLKDIINFDDNYLDIINGDAILESIEKFSDCDRKTAAILNSSGTTGQPKAVVITQGNLKFTMNHLKYPFISYSSDTVVIGLMPFYHFLGLLQTITIFNYRAKIVLLPKFEPVPFCEIIEEYKLSFLLIVPSIGDFLAKHPIVDKYNLKSVKDIICAGAALGYEIQTILEKKFNCAVRQVYGMTEVSGIAIACVLGKKCKPGSIGTPLSDVEIAVIDSQTKNTLGANEPGEICVKGDLVMKEYLGNAEATRATIDERGFLHTGDIGYFDEEGYFFIIDRLKDLIKYKSFQVSPVELEDVLRSHNVIVDAGVVGVPDQRAGELPMAFVVKVKNSKLSEQNVIDYVAERISVQKHLHGGVRFIDKLPKSSTGKLLRKQLREMI</sequence>
<evidence type="ECO:0000256" key="10">
    <source>
        <dbReference type="ARBA" id="ARBA00023002"/>
    </source>
</evidence>
<comment type="catalytic activity">
    <reaction evidence="15">
        <text>firefly D-luciferin + ATP + O2 = firefly oxyluciferin + hnu + AMP + CO2 + diphosphate</text>
        <dbReference type="Rhea" id="RHEA:10732"/>
        <dbReference type="ChEBI" id="CHEBI:15379"/>
        <dbReference type="ChEBI" id="CHEBI:16526"/>
        <dbReference type="ChEBI" id="CHEBI:16792"/>
        <dbReference type="ChEBI" id="CHEBI:30212"/>
        <dbReference type="ChEBI" id="CHEBI:30616"/>
        <dbReference type="ChEBI" id="CHEBI:33019"/>
        <dbReference type="ChEBI" id="CHEBI:58038"/>
        <dbReference type="ChEBI" id="CHEBI:456215"/>
        <dbReference type="EC" id="1.13.12.7"/>
    </reaction>
</comment>
<keyword evidence="13" id="KW-0455">Luminescence</keyword>
<keyword evidence="7" id="KW-0547">Nucleotide-binding</keyword>
<keyword evidence="8" id="KW-0067">ATP-binding</keyword>
<evidence type="ECO:0000256" key="5">
    <source>
        <dbReference type="ARBA" id="ARBA00019043"/>
    </source>
</evidence>
<dbReference type="SUPFAM" id="SSF56801">
    <property type="entry name" value="Acetyl-CoA synthetase-like"/>
    <property type="match status" value="1"/>
</dbReference>
<evidence type="ECO:0000256" key="13">
    <source>
        <dbReference type="ARBA" id="ARBA00023223"/>
    </source>
</evidence>
<evidence type="ECO:0000256" key="1">
    <source>
        <dbReference type="ARBA" id="ARBA00001946"/>
    </source>
</evidence>
<evidence type="ECO:0000256" key="6">
    <source>
        <dbReference type="ARBA" id="ARBA00022723"/>
    </source>
</evidence>
<dbReference type="InterPro" id="IPR000873">
    <property type="entry name" value="AMP-dep_synth/lig_dom"/>
</dbReference>
<dbReference type="Gene3D" id="2.30.38.10">
    <property type="entry name" value="Luciferase, Domain 3"/>
    <property type="match status" value="1"/>
</dbReference>
<evidence type="ECO:0000259" key="17">
    <source>
        <dbReference type="Pfam" id="PF13193"/>
    </source>
</evidence>
<evidence type="ECO:0000313" key="19">
    <source>
        <dbReference type="RefSeq" id="XP_017778370.1"/>
    </source>
</evidence>
<evidence type="ECO:0000256" key="14">
    <source>
        <dbReference type="ARBA" id="ARBA00023262"/>
    </source>
</evidence>
<dbReference type="InterPro" id="IPR045851">
    <property type="entry name" value="AMP-bd_C_sf"/>
</dbReference>
<keyword evidence="9" id="KW-0460">Magnesium</keyword>